<gene>
    <name evidence="10" type="ORF">PHET_03182</name>
</gene>
<keyword evidence="5" id="KW-0234">DNA repair</keyword>
<feature type="compositionally biased region" description="Basic and acidic residues" evidence="7">
    <location>
        <begin position="46"/>
        <end position="143"/>
    </location>
</feature>
<feature type="compositionally biased region" description="Acidic residues" evidence="7">
    <location>
        <begin position="350"/>
        <end position="368"/>
    </location>
</feature>
<evidence type="ECO:0000256" key="6">
    <source>
        <dbReference type="ARBA" id="ARBA00023242"/>
    </source>
</evidence>
<dbReference type="Pfam" id="PF12253">
    <property type="entry name" value="CAF1A_dimeriz"/>
    <property type="match status" value="1"/>
</dbReference>
<feature type="compositionally biased region" description="Acidic residues" evidence="7">
    <location>
        <begin position="331"/>
        <end position="343"/>
    </location>
</feature>
<reference evidence="10" key="1">
    <citation type="submission" date="2019-05" db="EMBL/GenBank/DDBJ databases">
        <title>Annotation for the trematode Paragonimus heterotremus.</title>
        <authorList>
            <person name="Choi Y.-J."/>
        </authorList>
    </citation>
    <scope>NUCLEOTIDE SEQUENCE</scope>
    <source>
        <strain evidence="10">LC</strain>
    </source>
</reference>
<feature type="region of interest" description="Disordered" evidence="7">
    <location>
        <begin position="732"/>
        <end position="753"/>
    </location>
</feature>
<evidence type="ECO:0000313" key="10">
    <source>
        <dbReference type="EMBL" id="KAF5402512.1"/>
    </source>
</evidence>
<dbReference type="AlphaFoldDB" id="A0A8J4SQM1"/>
<name>A0A8J4SQM1_9TREM</name>
<evidence type="ECO:0000259" key="9">
    <source>
        <dbReference type="Pfam" id="PF12253"/>
    </source>
</evidence>
<protein>
    <submittedName>
        <fullName evidence="10">Chromatin assembly factor 1 subunit A-A</fullName>
    </submittedName>
</protein>
<evidence type="ECO:0000256" key="4">
    <source>
        <dbReference type="ARBA" id="ARBA00023186"/>
    </source>
</evidence>
<dbReference type="EMBL" id="LUCH01001768">
    <property type="protein sequence ID" value="KAF5402512.1"/>
    <property type="molecule type" value="Genomic_DNA"/>
</dbReference>
<proteinExistence type="predicted"/>
<dbReference type="PANTHER" id="PTHR15272:SF0">
    <property type="entry name" value="CHROMATIN ASSEMBLY FACTOR 1 SUBUNIT A"/>
    <property type="match status" value="1"/>
</dbReference>
<feature type="domain" description="Chromatin assembly factor 1 p150 subunit acidic region" evidence="8">
    <location>
        <begin position="45"/>
        <end position="185"/>
    </location>
</feature>
<evidence type="ECO:0000256" key="5">
    <source>
        <dbReference type="ARBA" id="ARBA00023204"/>
    </source>
</evidence>
<dbReference type="GO" id="GO:0006260">
    <property type="term" value="P:DNA replication"/>
    <property type="evidence" value="ECO:0007669"/>
    <property type="project" value="UniProtKB-KW"/>
</dbReference>
<keyword evidence="6" id="KW-0539">Nucleus</keyword>
<comment type="caution">
    <text evidence="10">The sequence shown here is derived from an EMBL/GenBank/DDBJ whole genome shotgun (WGS) entry which is preliminary data.</text>
</comment>
<evidence type="ECO:0000256" key="1">
    <source>
        <dbReference type="ARBA" id="ARBA00004123"/>
    </source>
</evidence>
<organism evidence="10 11">
    <name type="scientific">Paragonimus heterotremus</name>
    <dbReference type="NCBI Taxonomy" id="100268"/>
    <lineage>
        <taxon>Eukaryota</taxon>
        <taxon>Metazoa</taxon>
        <taxon>Spiralia</taxon>
        <taxon>Lophotrochozoa</taxon>
        <taxon>Platyhelminthes</taxon>
        <taxon>Trematoda</taxon>
        <taxon>Digenea</taxon>
        <taxon>Plagiorchiida</taxon>
        <taxon>Troglotremata</taxon>
        <taxon>Troglotrematidae</taxon>
        <taxon>Paragonimus</taxon>
    </lineage>
</organism>
<dbReference type="GO" id="GO:0033186">
    <property type="term" value="C:CAF-1 complex"/>
    <property type="evidence" value="ECO:0007669"/>
    <property type="project" value="TreeGrafter"/>
</dbReference>
<feature type="compositionally biased region" description="Low complexity" evidence="7">
    <location>
        <begin position="20"/>
        <end position="31"/>
    </location>
</feature>
<accession>A0A8J4SQM1</accession>
<dbReference type="PANTHER" id="PTHR15272">
    <property type="entry name" value="CHROMATIN ASSEMBLY FACTOR 1 SUBUNIT A CAF-1 SUBUNIT A"/>
    <property type="match status" value="1"/>
</dbReference>
<evidence type="ECO:0000313" key="11">
    <source>
        <dbReference type="Proteomes" id="UP000748531"/>
    </source>
</evidence>
<dbReference type="GO" id="GO:0006281">
    <property type="term" value="P:DNA repair"/>
    <property type="evidence" value="ECO:0007669"/>
    <property type="project" value="UniProtKB-KW"/>
</dbReference>
<evidence type="ECO:0000256" key="7">
    <source>
        <dbReference type="SAM" id="MobiDB-lite"/>
    </source>
</evidence>
<keyword evidence="3" id="KW-0227">DNA damage</keyword>
<dbReference type="GO" id="GO:0006334">
    <property type="term" value="P:nucleosome assembly"/>
    <property type="evidence" value="ECO:0007669"/>
    <property type="project" value="TreeGrafter"/>
</dbReference>
<feature type="region of interest" description="Disordered" evidence="7">
    <location>
        <begin position="1"/>
        <end position="143"/>
    </location>
</feature>
<keyword evidence="4" id="KW-0143">Chaperone</keyword>
<keyword evidence="11" id="KW-1185">Reference proteome</keyword>
<sequence length="820" mass="93579">MLAERSPVIKSETTKKSTRDSPLSTRPSRPSSDGKKMLSDYQKALKRAERERHRMLKEHQLETERKKKLEEKEMRLREKQAKKDEEERAKEERRQRRREEQQKREEEKEAERKRKEDEKRKKEEERLQKEQDKKKEEDFKTKREEKQRAVLLGFLVKSEQKKEVAPSVPTPCGPFMQFVLRKDMKMAPLHRVPPALLKSKQSNLDELLHSWSCGANEHSASSLGLTKFGRTSYLHELKTKQHVPLSCPSTWPIEPPDAQLLGDGLCSIANSPTLKYHGSRGSGGTVWLRAKWLQFVENYRPAYYGTWRRRSRIVGGRRPFAQDHTKLDYTVDSDDEWEEEEPGESITQSENDEEEDEKDAEEEEDEDDHFFVPHGYLSDDEGVAVEEACGEEEVGAEEMKKLRRCLSMAEYEMAHRRGMQRLKPLVFGPVWLQDPCDLGTNSTDTCCANELDEDDDKENVENAGVYGFNSASTEKMGLKIIQSALSVYRAYLWEELVPITVRLDAPATPSSTRRPRRELPEDAVPYLIHLVHKSPLGKLKLAFEFRVFWHKHTVGSMPECVQYAEFKRYNATGCNAQLLRGGPVLTGPAWDSLALSQNLVLSKLSEIAVFEDGRWAVHPEVIRRFQSRLATVTGSNELRSLPPDADDATVAELSFPPWEFLTDVATTKRRPGRTSIAKRRSLEVPVVTETGVGLLAPESKERLPSNLVEHDSLRVLLQPLILATDLPLAVPKSQRSTLAKSRESRRVPLSVVQSTQLPDTSSLKKIDSAVATDSSVDDQKIPAVSRKRVTLETFFTPPTKRPHKRLETSGTTETIIIDSD</sequence>
<keyword evidence="2" id="KW-0235">DNA replication</keyword>
<evidence type="ECO:0000256" key="2">
    <source>
        <dbReference type="ARBA" id="ARBA00022705"/>
    </source>
</evidence>
<evidence type="ECO:0000256" key="3">
    <source>
        <dbReference type="ARBA" id="ARBA00022763"/>
    </source>
</evidence>
<dbReference type="GO" id="GO:0005634">
    <property type="term" value="C:nucleus"/>
    <property type="evidence" value="ECO:0007669"/>
    <property type="project" value="UniProtKB-SubCell"/>
</dbReference>
<dbReference type="InterPro" id="IPR021644">
    <property type="entry name" value="CAF-1_p150_acidic"/>
</dbReference>
<dbReference type="InterPro" id="IPR022043">
    <property type="entry name" value="CAF1A_DD"/>
</dbReference>
<evidence type="ECO:0000259" key="8">
    <source>
        <dbReference type="Pfam" id="PF11600"/>
    </source>
</evidence>
<dbReference type="Proteomes" id="UP000748531">
    <property type="component" value="Unassembled WGS sequence"/>
</dbReference>
<feature type="region of interest" description="Disordered" evidence="7">
    <location>
        <begin position="325"/>
        <end position="376"/>
    </location>
</feature>
<dbReference type="Pfam" id="PF11600">
    <property type="entry name" value="CAF1A_acidic"/>
    <property type="match status" value="1"/>
</dbReference>
<comment type="subcellular location">
    <subcellularLocation>
        <location evidence="1">Nucleus</location>
    </subcellularLocation>
</comment>
<dbReference type="OrthoDB" id="79480at2759"/>
<feature type="domain" description="Chromatin assembly factor 1 subunit A dimerization" evidence="9">
    <location>
        <begin position="291"/>
        <end position="362"/>
    </location>
</feature>